<gene>
    <name evidence="2" type="ORF">GN958_ATG14763</name>
</gene>
<reference evidence="2" key="1">
    <citation type="submission" date="2020-03" db="EMBL/GenBank/DDBJ databases">
        <title>Hybrid Assembly of Korean Phytophthora infestans isolates.</title>
        <authorList>
            <person name="Prokchorchik M."/>
            <person name="Lee Y."/>
            <person name="Seo J."/>
            <person name="Cho J.-H."/>
            <person name="Park Y.-E."/>
            <person name="Jang D.-C."/>
            <person name="Im J.-S."/>
            <person name="Choi J.-G."/>
            <person name="Park H.-J."/>
            <person name="Lee G.-B."/>
            <person name="Lee Y.-G."/>
            <person name="Hong S.-Y."/>
            <person name="Cho K."/>
            <person name="Sohn K.H."/>
        </authorList>
    </citation>
    <scope>NUCLEOTIDE SEQUENCE</scope>
    <source>
        <strain evidence="2">KR_2_A2</strain>
    </source>
</reference>
<feature type="region of interest" description="Disordered" evidence="1">
    <location>
        <begin position="1"/>
        <end position="70"/>
    </location>
</feature>
<sequence length="124" mass="13047">MPIKAPHGSIISAEPPHGASTDTQPPQGAATEPVSPHAMLGRRMASPSATSNRVPPRLQRQSTLGAPGAPLVPQLTQNYITGARRQLTVTYTCRAPAHQSLKRPPPSIAATQALVVQAETRAHL</sequence>
<accession>A0A8S9U974</accession>
<evidence type="ECO:0000256" key="1">
    <source>
        <dbReference type="SAM" id="MobiDB-lite"/>
    </source>
</evidence>
<comment type="caution">
    <text evidence="2">The sequence shown here is derived from an EMBL/GenBank/DDBJ whole genome shotgun (WGS) entry which is preliminary data.</text>
</comment>
<protein>
    <submittedName>
        <fullName evidence="2">Uncharacterized protein</fullName>
    </submittedName>
</protein>
<dbReference type="EMBL" id="JAACNO010002027">
    <property type="protein sequence ID" value="KAF4136017.1"/>
    <property type="molecule type" value="Genomic_DNA"/>
</dbReference>
<dbReference type="AlphaFoldDB" id="A0A8S9U974"/>
<evidence type="ECO:0000313" key="3">
    <source>
        <dbReference type="Proteomes" id="UP000704712"/>
    </source>
</evidence>
<proteinExistence type="predicted"/>
<dbReference type="Proteomes" id="UP000704712">
    <property type="component" value="Unassembled WGS sequence"/>
</dbReference>
<organism evidence="2 3">
    <name type="scientific">Phytophthora infestans</name>
    <name type="common">Potato late blight agent</name>
    <name type="synonym">Botrytis infestans</name>
    <dbReference type="NCBI Taxonomy" id="4787"/>
    <lineage>
        <taxon>Eukaryota</taxon>
        <taxon>Sar</taxon>
        <taxon>Stramenopiles</taxon>
        <taxon>Oomycota</taxon>
        <taxon>Peronosporomycetes</taxon>
        <taxon>Peronosporales</taxon>
        <taxon>Peronosporaceae</taxon>
        <taxon>Phytophthora</taxon>
    </lineage>
</organism>
<name>A0A8S9U974_PHYIN</name>
<feature type="compositionally biased region" description="Polar residues" evidence="1">
    <location>
        <begin position="47"/>
        <end position="64"/>
    </location>
</feature>
<evidence type="ECO:0000313" key="2">
    <source>
        <dbReference type="EMBL" id="KAF4136017.1"/>
    </source>
</evidence>